<dbReference type="EMBL" id="CP036276">
    <property type="protein sequence ID" value="QDU41959.1"/>
    <property type="molecule type" value="Genomic_DNA"/>
</dbReference>
<sequence>MATIEKDGVRLATLITVADRAEGLSFFSEDDDFIQVGMWGYDAGKHLQAHIHNVVPRQIDRTQEVICVLTGRVQCTVFDESEQRVEQVVLEAGDVLILLRGGHSYDILEDGTQVLEVKNGPYPGPDADRRRFDGE</sequence>
<evidence type="ECO:0000313" key="2">
    <source>
        <dbReference type="EMBL" id="QDU41959.1"/>
    </source>
</evidence>
<feature type="compositionally biased region" description="Basic and acidic residues" evidence="1">
    <location>
        <begin position="126"/>
        <end position="135"/>
    </location>
</feature>
<dbReference type="RefSeq" id="WP_145373978.1">
    <property type="nucleotide sequence ID" value="NZ_CP036276.1"/>
</dbReference>
<keyword evidence="3" id="KW-1185">Reference proteome</keyword>
<organism evidence="2 3">
    <name type="scientific">Symmachiella dynata</name>
    <dbReference type="NCBI Taxonomy" id="2527995"/>
    <lineage>
        <taxon>Bacteria</taxon>
        <taxon>Pseudomonadati</taxon>
        <taxon>Planctomycetota</taxon>
        <taxon>Planctomycetia</taxon>
        <taxon>Planctomycetales</taxon>
        <taxon>Planctomycetaceae</taxon>
        <taxon>Symmachiella</taxon>
    </lineage>
</organism>
<reference evidence="2 3" key="1">
    <citation type="submission" date="2019-02" db="EMBL/GenBank/DDBJ databases">
        <title>Deep-cultivation of Planctomycetes and their phenomic and genomic characterization uncovers novel biology.</title>
        <authorList>
            <person name="Wiegand S."/>
            <person name="Jogler M."/>
            <person name="Boedeker C."/>
            <person name="Pinto D."/>
            <person name="Vollmers J."/>
            <person name="Rivas-Marin E."/>
            <person name="Kohn T."/>
            <person name="Peeters S.H."/>
            <person name="Heuer A."/>
            <person name="Rast P."/>
            <person name="Oberbeckmann S."/>
            <person name="Bunk B."/>
            <person name="Jeske O."/>
            <person name="Meyerdierks A."/>
            <person name="Storesund J.E."/>
            <person name="Kallscheuer N."/>
            <person name="Luecker S."/>
            <person name="Lage O.M."/>
            <person name="Pohl T."/>
            <person name="Merkel B.J."/>
            <person name="Hornburger P."/>
            <person name="Mueller R.-W."/>
            <person name="Bruemmer F."/>
            <person name="Labrenz M."/>
            <person name="Spormann A.M."/>
            <person name="Op den Camp H."/>
            <person name="Overmann J."/>
            <person name="Amann R."/>
            <person name="Jetten M.S.M."/>
            <person name="Mascher T."/>
            <person name="Medema M.H."/>
            <person name="Devos D.P."/>
            <person name="Kaster A.-K."/>
            <person name="Ovreas L."/>
            <person name="Rohde M."/>
            <person name="Galperin M.Y."/>
            <person name="Jogler C."/>
        </authorList>
    </citation>
    <scope>NUCLEOTIDE SEQUENCE [LARGE SCALE GENOMIC DNA]</scope>
    <source>
        <strain evidence="2 3">Mal52</strain>
    </source>
</reference>
<dbReference type="InterPro" id="IPR011051">
    <property type="entry name" value="RmlC_Cupin_sf"/>
</dbReference>
<accession>A0A517ZHP1</accession>
<dbReference type="Gene3D" id="2.60.120.10">
    <property type="entry name" value="Jelly Rolls"/>
    <property type="match status" value="1"/>
</dbReference>
<protein>
    <recommendedName>
        <fullName evidence="4">Cupin domain protein</fullName>
    </recommendedName>
</protein>
<dbReference type="Proteomes" id="UP000319383">
    <property type="component" value="Chromosome"/>
</dbReference>
<dbReference type="AlphaFoldDB" id="A0A517ZHP1"/>
<dbReference type="SUPFAM" id="SSF51182">
    <property type="entry name" value="RmlC-like cupins"/>
    <property type="match status" value="1"/>
</dbReference>
<dbReference type="KEGG" id="sdyn:Mal52_04140"/>
<proteinExistence type="predicted"/>
<evidence type="ECO:0008006" key="4">
    <source>
        <dbReference type="Google" id="ProtNLM"/>
    </source>
</evidence>
<evidence type="ECO:0000313" key="3">
    <source>
        <dbReference type="Proteomes" id="UP000319383"/>
    </source>
</evidence>
<dbReference type="InterPro" id="IPR014710">
    <property type="entry name" value="RmlC-like_jellyroll"/>
</dbReference>
<feature type="region of interest" description="Disordered" evidence="1">
    <location>
        <begin position="116"/>
        <end position="135"/>
    </location>
</feature>
<name>A0A517ZHP1_9PLAN</name>
<evidence type="ECO:0000256" key="1">
    <source>
        <dbReference type="SAM" id="MobiDB-lite"/>
    </source>
</evidence>
<gene>
    <name evidence="2" type="ORF">Mal52_04140</name>
</gene>